<dbReference type="AlphaFoldDB" id="A0A3N5AVN6"/>
<evidence type="ECO:0000256" key="2">
    <source>
        <dbReference type="ARBA" id="ARBA00022741"/>
    </source>
</evidence>
<evidence type="ECO:0000313" key="7">
    <source>
        <dbReference type="EMBL" id="RPF49276.1"/>
    </source>
</evidence>
<feature type="transmembrane region" description="Helical" evidence="5">
    <location>
        <begin position="333"/>
        <end position="351"/>
    </location>
</feature>
<reference evidence="7 8" key="1">
    <citation type="submission" date="2018-11" db="EMBL/GenBank/DDBJ databases">
        <title>Genomic Encyclopedia of Type Strains, Phase IV (KMG-IV): sequencing the most valuable type-strain genomes for metagenomic binning, comparative biology and taxonomic classification.</title>
        <authorList>
            <person name="Goeker M."/>
        </authorList>
    </citation>
    <scope>NUCLEOTIDE SEQUENCE [LARGE SCALE GENOMIC DNA]</scope>
    <source>
        <strain evidence="7 8">DSM 102936</strain>
    </source>
</reference>
<evidence type="ECO:0000259" key="6">
    <source>
        <dbReference type="Pfam" id="PF12555"/>
    </source>
</evidence>
<gene>
    <name evidence="7" type="ORF">EDD75_0081</name>
</gene>
<dbReference type="GO" id="GO:0016301">
    <property type="term" value="F:kinase activity"/>
    <property type="evidence" value="ECO:0007669"/>
    <property type="project" value="UniProtKB-KW"/>
</dbReference>
<keyword evidence="3" id="KW-0418">Kinase</keyword>
<dbReference type="GO" id="GO:0005524">
    <property type="term" value="F:ATP binding"/>
    <property type="evidence" value="ECO:0007669"/>
    <property type="project" value="UniProtKB-KW"/>
</dbReference>
<dbReference type="NCBIfam" id="NF040608">
    <property type="entry name" value="division_SteA"/>
    <property type="match status" value="1"/>
</dbReference>
<keyword evidence="5" id="KW-0472">Membrane</keyword>
<evidence type="ECO:0000256" key="3">
    <source>
        <dbReference type="ARBA" id="ARBA00022777"/>
    </source>
</evidence>
<dbReference type="Gene3D" id="3.40.50.10240">
    <property type="entry name" value="Thiamin pyrophosphokinase, catalytic domain"/>
    <property type="match status" value="1"/>
</dbReference>
<keyword evidence="5" id="KW-1133">Transmembrane helix</keyword>
<keyword evidence="4" id="KW-0067">ATP-binding</keyword>
<keyword evidence="2" id="KW-0547">Nucleotide-binding</keyword>
<dbReference type="InterPro" id="IPR022215">
    <property type="entry name" value="SteA-like_C"/>
</dbReference>
<keyword evidence="1" id="KW-0808">Transferase</keyword>
<feature type="domain" description="SteA-like C-terminal" evidence="6">
    <location>
        <begin position="319"/>
        <end position="369"/>
    </location>
</feature>
<proteinExistence type="predicted"/>
<accession>A0A3N5AVN6</accession>
<dbReference type="OrthoDB" id="9804377at2"/>
<name>A0A3N5AVN6_9THEO</name>
<dbReference type="RefSeq" id="WP_123926426.1">
    <property type="nucleotide sequence ID" value="NZ_RKRE01000001.1"/>
</dbReference>
<comment type="caution">
    <text evidence="7">The sequence shown here is derived from an EMBL/GenBank/DDBJ whole genome shotgun (WGS) entry which is preliminary data.</text>
</comment>
<dbReference type="GO" id="GO:0009229">
    <property type="term" value="P:thiamine diphosphate biosynthetic process"/>
    <property type="evidence" value="ECO:0007669"/>
    <property type="project" value="InterPro"/>
</dbReference>
<dbReference type="EMBL" id="RKRE01000001">
    <property type="protein sequence ID" value="RPF49276.1"/>
    <property type="molecule type" value="Genomic_DNA"/>
</dbReference>
<keyword evidence="5" id="KW-0812">Transmembrane</keyword>
<evidence type="ECO:0000256" key="5">
    <source>
        <dbReference type="SAM" id="Phobius"/>
    </source>
</evidence>
<dbReference type="InterPro" id="IPR036759">
    <property type="entry name" value="TPK_catalytic_sf"/>
</dbReference>
<dbReference type="GO" id="GO:0004788">
    <property type="term" value="F:thiamine diphosphokinase activity"/>
    <property type="evidence" value="ECO:0007669"/>
    <property type="project" value="InterPro"/>
</dbReference>
<protein>
    <submittedName>
        <fullName evidence="7">Putative membrane-anchored protein</fullName>
    </submittedName>
</protein>
<organism evidence="7 8">
    <name type="scientific">Thermodesulfitimonas autotrophica</name>
    <dbReference type="NCBI Taxonomy" id="1894989"/>
    <lineage>
        <taxon>Bacteria</taxon>
        <taxon>Bacillati</taxon>
        <taxon>Bacillota</taxon>
        <taxon>Clostridia</taxon>
        <taxon>Thermoanaerobacterales</taxon>
        <taxon>Thermoanaerobacteraceae</taxon>
        <taxon>Thermodesulfitimonas</taxon>
    </lineage>
</organism>
<evidence type="ECO:0000256" key="4">
    <source>
        <dbReference type="ARBA" id="ARBA00022840"/>
    </source>
</evidence>
<keyword evidence="8" id="KW-1185">Reference proteome</keyword>
<dbReference type="SUPFAM" id="SSF63999">
    <property type="entry name" value="Thiamin pyrophosphokinase, catalytic domain"/>
    <property type="match status" value="1"/>
</dbReference>
<dbReference type="Proteomes" id="UP000282654">
    <property type="component" value="Unassembled WGS sequence"/>
</dbReference>
<evidence type="ECO:0000313" key="8">
    <source>
        <dbReference type="Proteomes" id="UP000282654"/>
    </source>
</evidence>
<dbReference type="Pfam" id="PF12555">
    <property type="entry name" value="SteA-like_C"/>
    <property type="match status" value="1"/>
</dbReference>
<sequence>MVVRGRARVDRRTKNLVRRLQPGEIAVISHGGIDKLAAQGLIESRCRLVLNAEKSLSPDYPNEGPLMLLDAGIPIVDALGPAVMEIPEGAEVEVADGAVFLNGALIARGEPLTRERVLAGMAAAKERLGEVLVRFVDNTLAYARKEVNLIAGAVPVPPLKTRLEGRHALVVVRGFNYKEDLQAIRPYINEVRPVLIGVDGGADALREFGYRPDIVIGDMDSVSDQALREATDVVVHAYPNGEAPGLKKVRELGIPAVTLPLAGTSEDVAMLLAYEKGARLIVAVGTHSNVLDFLEKGRRGMGSTFLVRLKVGAILVDAKGVSQLYRSRVKFRYLAQVVAAALLPFAAVAIISPSIRQLLRLILIQFRVLLGL</sequence>
<dbReference type="InterPro" id="IPR047795">
    <property type="entry name" value="Put_SteA-like"/>
</dbReference>
<evidence type="ECO:0000256" key="1">
    <source>
        <dbReference type="ARBA" id="ARBA00022679"/>
    </source>
</evidence>